<feature type="domain" description="Cupin type-2" evidence="1">
    <location>
        <begin position="58"/>
        <end position="117"/>
    </location>
</feature>
<dbReference type="RefSeq" id="WP_219044061.1">
    <property type="nucleotide sequence ID" value="NZ_JAHWDQ010000003.1"/>
</dbReference>
<organism evidence="2 3">
    <name type="scientific">Zhongshania aquimaris</name>
    <dbReference type="NCBI Taxonomy" id="2857107"/>
    <lineage>
        <taxon>Bacteria</taxon>
        <taxon>Pseudomonadati</taxon>
        <taxon>Pseudomonadota</taxon>
        <taxon>Gammaproteobacteria</taxon>
        <taxon>Cellvibrionales</taxon>
        <taxon>Spongiibacteraceae</taxon>
        <taxon>Zhongshania</taxon>
    </lineage>
</organism>
<reference evidence="2" key="1">
    <citation type="submission" date="2021-07" db="EMBL/GenBank/DDBJ databases">
        <title>Zhongshania sp. CAU 1632 isolated from seawater.</title>
        <authorList>
            <person name="Kim W."/>
        </authorList>
    </citation>
    <scope>NUCLEOTIDE SEQUENCE</scope>
    <source>
        <strain evidence="2">CAU 1632</strain>
    </source>
</reference>
<accession>A0ABS6VU39</accession>
<dbReference type="CDD" id="cd02208">
    <property type="entry name" value="cupin_RmlC-like"/>
    <property type="match status" value="1"/>
</dbReference>
<dbReference type="InterPro" id="IPR013096">
    <property type="entry name" value="Cupin_2"/>
</dbReference>
<sequence>MMTKHQIATECLVLGPDQSATPVSVSPSLYQDLDLRFNDFKQHNLVALHHFDSDWQRWEIHPHGEEMVMLLEGEITVVLETPFGEQCQKLSSAGDYVVIPRNTWHTARTNTLAKVLFITPGEGTQHRAGE</sequence>
<comment type="caution">
    <text evidence="2">The sequence shown here is derived from an EMBL/GenBank/DDBJ whole genome shotgun (WGS) entry which is preliminary data.</text>
</comment>
<protein>
    <submittedName>
        <fullName evidence="2">Cupin domain-containing protein</fullName>
    </submittedName>
</protein>
<evidence type="ECO:0000313" key="3">
    <source>
        <dbReference type="Proteomes" id="UP001166291"/>
    </source>
</evidence>
<dbReference type="EMBL" id="JAHWDQ010000003">
    <property type="protein sequence ID" value="MBW2941838.1"/>
    <property type="molecule type" value="Genomic_DNA"/>
</dbReference>
<evidence type="ECO:0000313" key="2">
    <source>
        <dbReference type="EMBL" id="MBW2941838.1"/>
    </source>
</evidence>
<dbReference type="Proteomes" id="UP001166291">
    <property type="component" value="Unassembled WGS sequence"/>
</dbReference>
<keyword evidence="3" id="KW-1185">Reference proteome</keyword>
<evidence type="ECO:0000259" key="1">
    <source>
        <dbReference type="Pfam" id="PF07883"/>
    </source>
</evidence>
<proteinExistence type="predicted"/>
<dbReference type="Pfam" id="PF07883">
    <property type="entry name" value="Cupin_2"/>
    <property type="match status" value="1"/>
</dbReference>
<name>A0ABS6VU39_9GAMM</name>
<gene>
    <name evidence="2" type="ORF">KXJ70_13660</name>
</gene>